<name>A0A5N5QBK7_9AGAM</name>
<evidence type="ECO:0000313" key="2">
    <source>
        <dbReference type="Proteomes" id="UP000383932"/>
    </source>
</evidence>
<evidence type="ECO:0008006" key="3">
    <source>
        <dbReference type="Google" id="ProtNLM"/>
    </source>
</evidence>
<proteinExistence type="predicted"/>
<sequence length="520" mass="59563">MSAALSHCIILPEILDIVCLYLSRSELACLARTCSFFFNPAIRQLWSSGPVEDKNILNLLPNSLVFHYGEKENETKFEVNIPTNVPSDYFDRLNIYAPYVRHMNVSLAWSHDEEYYHHRHLPGWRTVACHARKHVLLPNLRRVELMERYSTTTSSRPCSDWLSILIPPSLRDLDLFRNFVDDSPGCIERYLDLMDSVFNRCSNHLERLRIYTIEPSISQLTAQSPNDPASRTLVPGALVSRALKHVVRMPQLRELQMPELSPHLEIPDLPKTSTCRLNSLRMSCGSIEPLFRLWQTPIPAHLTQLTLSTIWPSNTTAVTEMHELASLIAAQSPDITKLHFYFDEIPDTQHLMDVLYPLHKLHLTELIVNGIQLTQPPQRISLRKVAEYWPLLEVLEIKHAGTTFNELITVSSYLPRLNCLLLQLESVIPSEIISGDAIPQPDTRPTQELELVSDFRCVHKFNPVEADAFAKFLTKIWRSLNIKCYCRGYKHGPEYEEFKVTLAQHLNGSPPSIPPIDIVA</sequence>
<protein>
    <recommendedName>
        <fullName evidence="3">F-box domain-containing protein</fullName>
    </recommendedName>
</protein>
<organism evidence="1 2">
    <name type="scientific">Ceratobasidium theobromae</name>
    <dbReference type="NCBI Taxonomy" id="1582974"/>
    <lineage>
        <taxon>Eukaryota</taxon>
        <taxon>Fungi</taxon>
        <taxon>Dikarya</taxon>
        <taxon>Basidiomycota</taxon>
        <taxon>Agaricomycotina</taxon>
        <taxon>Agaricomycetes</taxon>
        <taxon>Cantharellales</taxon>
        <taxon>Ceratobasidiaceae</taxon>
        <taxon>Ceratobasidium</taxon>
    </lineage>
</organism>
<reference evidence="1 2" key="1">
    <citation type="journal article" date="2019" name="Fungal Biol. Biotechnol.">
        <title>Draft genome sequence of fastidious pathogen Ceratobasidium theobromae, which causes vascular-streak dieback in Theobroma cacao.</title>
        <authorList>
            <person name="Ali S.S."/>
            <person name="Asman A."/>
            <person name="Shao J."/>
            <person name="Firmansyah A.P."/>
            <person name="Susilo A.W."/>
            <person name="Rosmana A."/>
            <person name="McMahon P."/>
            <person name="Junaid M."/>
            <person name="Guest D."/>
            <person name="Kheng T.Y."/>
            <person name="Meinhardt L.W."/>
            <person name="Bailey B.A."/>
        </authorList>
    </citation>
    <scope>NUCLEOTIDE SEQUENCE [LARGE SCALE GENOMIC DNA]</scope>
    <source>
        <strain evidence="1 2">CT2</strain>
    </source>
</reference>
<dbReference type="OrthoDB" id="3225170at2759"/>
<dbReference type="AlphaFoldDB" id="A0A5N5QBK7"/>
<dbReference type="Gene3D" id="3.80.10.10">
    <property type="entry name" value="Ribonuclease Inhibitor"/>
    <property type="match status" value="1"/>
</dbReference>
<dbReference type="SUPFAM" id="SSF52047">
    <property type="entry name" value="RNI-like"/>
    <property type="match status" value="1"/>
</dbReference>
<dbReference type="Proteomes" id="UP000383932">
    <property type="component" value="Unassembled WGS sequence"/>
</dbReference>
<gene>
    <name evidence="1" type="ORF">CTheo_7669</name>
</gene>
<accession>A0A5N5QBK7</accession>
<evidence type="ECO:0000313" key="1">
    <source>
        <dbReference type="EMBL" id="KAB5588893.1"/>
    </source>
</evidence>
<keyword evidence="2" id="KW-1185">Reference proteome</keyword>
<dbReference type="EMBL" id="SSOP01000351">
    <property type="protein sequence ID" value="KAB5588893.1"/>
    <property type="molecule type" value="Genomic_DNA"/>
</dbReference>
<comment type="caution">
    <text evidence="1">The sequence shown here is derived from an EMBL/GenBank/DDBJ whole genome shotgun (WGS) entry which is preliminary data.</text>
</comment>
<dbReference type="InterPro" id="IPR032675">
    <property type="entry name" value="LRR_dom_sf"/>
</dbReference>